<proteinExistence type="predicted"/>
<dbReference type="Gene3D" id="3.10.180.10">
    <property type="entry name" value="2,3-Dihydroxybiphenyl 1,2-Dioxygenase, domain 1"/>
    <property type="match status" value="1"/>
</dbReference>
<reference evidence="2" key="1">
    <citation type="journal article" date="2023" name="Microb. Genom.">
        <title>Mesoterricola silvestris gen. nov., sp. nov., Mesoterricola sediminis sp. nov., Geothrix oryzae sp. nov., Geothrix edaphica sp. nov., Geothrix rubra sp. nov., and Geothrix limicola sp. nov., six novel members of Acidobacteriota isolated from soils.</title>
        <authorList>
            <person name="Weisberg A.J."/>
            <person name="Pearce E."/>
            <person name="Kramer C.G."/>
            <person name="Chang J.H."/>
            <person name="Clarke C.R."/>
        </authorList>
    </citation>
    <scope>NUCLEOTIDE SEQUENCE</scope>
    <source>
        <strain evidence="2">ND06-05F</strain>
    </source>
</reference>
<dbReference type="EMBL" id="JARAWN010000006">
    <property type="protein sequence ID" value="MDX3128614.1"/>
    <property type="molecule type" value="Genomic_DNA"/>
</dbReference>
<organism evidence="2 3">
    <name type="scientific">Streptomyces europaeiscabiei</name>
    <dbReference type="NCBI Taxonomy" id="146819"/>
    <lineage>
        <taxon>Bacteria</taxon>
        <taxon>Bacillati</taxon>
        <taxon>Actinomycetota</taxon>
        <taxon>Actinomycetes</taxon>
        <taxon>Kitasatosporales</taxon>
        <taxon>Streptomycetaceae</taxon>
        <taxon>Streptomyces</taxon>
    </lineage>
</organism>
<dbReference type="AlphaFoldDB" id="A0AAJ2PJP9"/>
<dbReference type="InterPro" id="IPR004360">
    <property type="entry name" value="Glyas_Fos-R_dOase_dom"/>
</dbReference>
<dbReference type="InterPro" id="IPR037523">
    <property type="entry name" value="VOC_core"/>
</dbReference>
<protein>
    <submittedName>
        <fullName evidence="2">VOC family protein</fullName>
    </submittedName>
</protein>
<gene>
    <name evidence="2" type="ORF">PV367_02095</name>
</gene>
<dbReference type="InterPro" id="IPR029068">
    <property type="entry name" value="Glyas_Bleomycin-R_OHBP_Dase"/>
</dbReference>
<dbReference type="SUPFAM" id="SSF54593">
    <property type="entry name" value="Glyoxalase/Bleomycin resistance protein/Dihydroxybiphenyl dioxygenase"/>
    <property type="match status" value="1"/>
</dbReference>
<evidence type="ECO:0000313" key="2">
    <source>
        <dbReference type="EMBL" id="MDX3128614.1"/>
    </source>
</evidence>
<accession>A0AAJ2PJP9</accession>
<evidence type="ECO:0000259" key="1">
    <source>
        <dbReference type="PROSITE" id="PS51819"/>
    </source>
</evidence>
<dbReference type="RefSeq" id="WP_319688825.1">
    <property type="nucleotide sequence ID" value="NZ_JARAWN010000006.1"/>
</dbReference>
<name>A0AAJ2PJP9_9ACTN</name>
<evidence type="ECO:0000313" key="3">
    <source>
        <dbReference type="Proteomes" id="UP001273589"/>
    </source>
</evidence>
<sequence>MFGQAPAFSGFAVDDLGEARRFYGETLGLQVEEAGQGDMRMLILTLGSGARVFVYPKETHTPATFTLLNFPVDDIESAVDELKRRGVNLERYPEFDHDEKGIVRVGEGGPAAGPAAIAWFTDPAGNVLSVLQEK</sequence>
<comment type="caution">
    <text evidence="2">The sequence shown here is derived from an EMBL/GenBank/DDBJ whole genome shotgun (WGS) entry which is preliminary data.</text>
</comment>
<dbReference type="PROSITE" id="PS51819">
    <property type="entry name" value="VOC"/>
    <property type="match status" value="1"/>
</dbReference>
<dbReference type="Proteomes" id="UP001273589">
    <property type="component" value="Unassembled WGS sequence"/>
</dbReference>
<dbReference type="Pfam" id="PF00903">
    <property type="entry name" value="Glyoxalase"/>
    <property type="match status" value="1"/>
</dbReference>
<feature type="domain" description="VOC" evidence="1">
    <location>
        <begin position="5"/>
        <end position="133"/>
    </location>
</feature>